<reference evidence="11" key="1">
    <citation type="journal article" date="2019" name="Int. J. Syst. Evol. Microbiol.">
        <title>The Global Catalogue of Microorganisms (GCM) 10K type strain sequencing project: providing services to taxonomists for standard genome sequencing and annotation.</title>
        <authorList>
            <consortium name="The Broad Institute Genomics Platform"/>
            <consortium name="The Broad Institute Genome Sequencing Center for Infectious Disease"/>
            <person name="Wu L."/>
            <person name="Ma J."/>
        </authorList>
    </citation>
    <scope>NUCLEOTIDE SEQUENCE [LARGE SCALE GENOMIC DNA]</scope>
    <source>
        <strain evidence="11">CCM 8905</strain>
    </source>
</reference>
<dbReference type="InterPro" id="IPR018497">
    <property type="entry name" value="Peptidase_M13_C"/>
</dbReference>
<proteinExistence type="inferred from homology"/>
<dbReference type="PRINTS" id="PR00786">
    <property type="entry name" value="NEPRILYSIN"/>
</dbReference>
<dbReference type="Pfam" id="PF05649">
    <property type="entry name" value="Peptidase_M13_N"/>
    <property type="match status" value="1"/>
</dbReference>
<evidence type="ECO:0000256" key="5">
    <source>
        <dbReference type="ARBA" id="ARBA00022801"/>
    </source>
</evidence>
<dbReference type="RefSeq" id="WP_125693883.1">
    <property type="nucleotide sequence ID" value="NZ_JBHSSK010000018.1"/>
</dbReference>
<dbReference type="Gene3D" id="1.10.1380.10">
    <property type="entry name" value="Neutral endopeptidase , domain2"/>
    <property type="match status" value="1"/>
</dbReference>
<dbReference type="InterPro" id="IPR008753">
    <property type="entry name" value="Peptidase_M13_N"/>
</dbReference>
<evidence type="ECO:0000313" key="10">
    <source>
        <dbReference type="EMBL" id="MFC6207020.1"/>
    </source>
</evidence>
<dbReference type="Pfam" id="PF01431">
    <property type="entry name" value="Peptidase_M13"/>
    <property type="match status" value="1"/>
</dbReference>
<dbReference type="EMBL" id="JBHSSK010000018">
    <property type="protein sequence ID" value="MFC6207020.1"/>
    <property type="molecule type" value="Genomic_DNA"/>
</dbReference>
<dbReference type="PANTHER" id="PTHR11733">
    <property type="entry name" value="ZINC METALLOPROTEASE FAMILY M13 NEPRILYSIN-RELATED"/>
    <property type="match status" value="1"/>
</dbReference>
<evidence type="ECO:0000256" key="3">
    <source>
        <dbReference type="ARBA" id="ARBA00022670"/>
    </source>
</evidence>
<protein>
    <submittedName>
        <fullName evidence="10">M13 family metallopeptidase</fullName>
    </submittedName>
</protein>
<comment type="caution">
    <text evidence="10">The sequence shown here is derived from an EMBL/GenBank/DDBJ whole genome shotgun (WGS) entry which is preliminary data.</text>
</comment>
<sequence>MRLNHFTSDVSAGGSASAFPVDESKLTQDFYDAVNGKWAEQATIPADHASTGGFMDLVDNIEHTLMADFADLLAGKLAPANPEMAEFKKLYALASDFDRRENDGTAPLKPWLAKIANLKDFADLNAHLVEWYQKGLPVPIDLSVEPDMKDTSRYALYVDAPSLFLPDKTYYAKDNPAAKQLMPIFTQTAVKLLQLAGYAEAEATTIVKQAKDFDAQIAPHVKSAEESADYVKMYNPFPLKDVDAKLANIDLAAAIKGVINDVPEQVILPQPLFFDAANDILTPANFDAIKSWMLVKTVFDASGALTEELRQVGGTYGRALSGQKQARSQKKAAYYLATGTFGQVVGDYYGRKYFGEAAKEDVRQMVLKMTHVYQQRLKTNDWLSADTREKAIVKLQKLTIKVGYPDTIDALYSKFKIDEQASLYDNLQTITETIIANHFGHWGQPVDRKKWEMSANTVNAYYSPSNNEIVFPAAILQAPFYSLQQSSSANYGGIGAVIAHEISHAFDNNGSQFDEFGNIHNWWTEADLAHFKDLAKSMISEFDGIEFAGQKVNGQLTVSENIADAGGLSCALEAAKSSDDVDLRAFFINWGNVWRMKATTEYMQLLLSIDVHAPAKLRANVQVKNLDDFYTTFNVQPGDQMYLAPADRVKIW</sequence>
<evidence type="ECO:0000256" key="2">
    <source>
        <dbReference type="ARBA" id="ARBA00007357"/>
    </source>
</evidence>
<feature type="domain" description="Peptidase M13 C-terminal" evidence="8">
    <location>
        <begin position="459"/>
        <end position="649"/>
    </location>
</feature>
<keyword evidence="6" id="KW-0862">Zinc</keyword>
<organism evidence="10 11">
    <name type="scientific">Levilactobacillus tongjiangensis</name>
    <dbReference type="NCBI Taxonomy" id="2486023"/>
    <lineage>
        <taxon>Bacteria</taxon>
        <taxon>Bacillati</taxon>
        <taxon>Bacillota</taxon>
        <taxon>Bacilli</taxon>
        <taxon>Lactobacillales</taxon>
        <taxon>Lactobacillaceae</taxon>
        <taxon>Levilactobacillus</taxon>
    </lineage>
</organism>
<keyword evidence="5" id="KW-0378">Hydrolase</keyword>
<accession>A0ABW1SR80</accession>
<feature type="domain" description="Peptidase M13 N-terminal" evidence="9">
    <location>
        <begin position="28"/>
        <end position="405"/>
    </location>
</feature>
<dbReference type="InterPro" id="IPR000718">
    <property type="entry name" value="Peptidase_M13"/>
</dbReference>
<evidence type="ECO:0000256" key="1">
    <source>
        <dbReference type="ARBA" id="ARBA00001947"/>
    </source>
</evidence>
<evidence type="ECO:0000256" key="4">
    <source>
        <dbReference type="ARBA" id="ARBA00022723"/>
    </source>
</evidence>
<comment type="cofactor">
    <cofactor evidence="1">
        <name>Zn(2+)</name>
        <dbReference type="ChEBI" id="CHEBI:29105"/>
    </cofactor>
</comment>
<dbReference type="InterPro" id="IPR024079">
    <property type="entry name" value="MetalloPept_cat_dom_sf"/>
</dbReference>
<dbReference type="Proteomes" id="UP001596254">
    <property type="component" value="Unassembled WGS sequence"/>
</dbReference>
<dbReference type="CDD" id="cd08662">
    <property type="entry name" value="M13"/>
    <property type="match status" value="1"/>
</dbReference>
<dbReference type="PANTHER" id="PTHR11733:SF167">
    <property type="entry name" value="FI17812P1-RELATED"/>
    <property type="match status" value="1"/>
</dbReference>
<evidence type="ECO:0000313" key="11">
    <source>
        <dbReference type="Proteomes" id="UP001596254"/>
    </source>
</evidence>
<keyword evidence="3" id="KW-0645">Protease</keyword>
<gene>
    <name evidence="10" type="ORF">ACFP1G_05935</name>
</gene>
<keyword evidence="11" id="KW-1185">Reference proteome</keyword>
<name>A0ABW1SR80_9LACO</name>
<keyword evidence="7" id="KW-0482">Metalloprotease</keyword>
<dbReference type="PROSITE" id="PS51885">
    <property type="entry name" value="NEPRILYSIN"/>
    <property type="match status" value="1"/>
</dbReference>
<evidence type="ECO:0000259" key="8">
    <source>
        <dbReference type="Pfam" id="PF01431"/>
    </source>
</evidence>
<dbReference type="SUPFAM" id="SSF55486">
    <property type="entry name" value="Metalloproteases ('zincins'), catalytic domain"/>
    <property type="match status" value="1"/>
</dbReference>
<dbReference type="InterPro" id="IPR042089">
    <property type="entry name" value="Peptidase_M13_dom_2"/>
</dbReference>
<dbReference type="Gene3D" id="3.40.390.10">
    <property type="entry name" value="Collagenase (Catalytic Domain)"/>
    <property type="match status" value="1"/>
</dbReference>
<evidence type="ECO:0000256" key="6">
    <source>
        <dbReference type="ARBA" id="ARBA00022833"/>
    </source>
</evidence>
<evidence type="ECO:0000259" key="9">
    <source>
        <dbReference type="Pfam" id="PF05649"/>
    </source>
</evidence>
<comment type="similarity">
    <text evidence="2">Belongs to the peptidase M13 family.</text>
</comment>
<evidence type="ECO:0000256" key="7">
    <source>
        <dbReference type="ARBA" id="ARBA00023049"/>
    </source>
</evidence>
<keyword evidence="4" id="KW-0479">Metal-binding</keyword>